<accession>A0A424YXW8</accession>
<proteinExistence type="predicted"/>
<organism evidence="2 3">
    <name type="scientific">Methanosalsum natronophilum</name>
    <dbReference type="NCBI Taxonomy" id="768733"/>
    <lineage>
        <taxon>Archaea</taxon>
        <taxon>Methanobacteriati</taxon>
        <taxon>Methanobacteriota</taxon>
        <taxon>Stenosarchaea group</taxon>
        <taxon>Methanomicrobia</taxon>
        <taxon>Methanosarcinales</taxon>
        <taxon>Methanosarcinaceae</taxon>
        <taxon>Methanosalsum</taxon>
    </lineage>
</organism>
<dbReference type="Proteomes" id="UP000284763">
    <property type="component" value="Unassembled WGS sequence"/>
</dbReference>
<evidence type="ECO:0000256" key="1">
    <source>
        <dbReference type="SAM" id="MobiDB-lite"/>
    </source>
</evidence>
<comment type="caution">
    <text evidence="2">The sequence shown here is derived from an EMBL/GenBank/DDBJ whole genome shotgun (WGS) entry which is preliminary data.</text>
</comment>
<evidence type="ECO:0000313" key="2">
    <source>
        <dbReference type="EMBL" id="RQD85253.1"/>
    </source>
</evidence>
<dbReference type="EMBL" id="QZAB01000322">
    <property type="protein sequence ID" value="RQD85253.1"/>
    <property type="molecule type" value="Genomic_DNA"/>
</dbReference>
<gene>
    <name evidence="2" type="ORF">D5R95_05075</name>
</gene>
<evidence type="ECO:0000313" key="3">
    <source>
        <dbReference type="Proteomes" id="UP000284763"/>
    </source>
</evidence>
<reference evidence="2 3" key="1">
    <citation type="submission" date="2018-08" db="EMBL/GenBank/DDBJ databases">
        <title>The metabolism and importance of syntrophic acetate oxidation coupled to methane or sulfide production in haloalkaline environments.</title>
        <authorList>
            <person name="Timmers P.H.A."/>
            <person name="Vavourakis C.D."/>
            <person name="Sorokin D.Y."/>
            <person name="Sinninghe Damste J.S."/>
            <person name="Muyzer G."/>
            <person name="Stams A.J.M."/>
            <person name="Plugge C.M."/>
        </authorList>
    </citation>
    <scope>NUCLEOTIDE SEQUENCE [LARGE SCALE GENOMIC DNA]</scope>
    <source>
        <strain evidence="2">MSAO_Arc3</strain>
    </source>
</reference>
<dbReference type="AlphaFoldDB" id="A0A424YXW8"/>
<protein>
    <submittedName>
        <fullName evidence="2">Uncharacterized protein</fullName>
    </submittedName>
</protein>
<name>A0A424YXW8_9EURY</name>
<feature type="region of interest" description="Disordered" evidence="1">
    <location>
        <begin position="37"/>
        <end position="67"/>
    </location>
</feature>
<sequence>MVETSQTDRKADQPAIPDTALLVAQFHRCSKCRLEAAPSNREGVLPPPPFHESGRAAFTACGSRIRK</sequence>